<dbReference type="CDD" id="cd07812">
    <property type="entry name" value="SRPBCC"/>
    <property type="match status" value="1"/>
</dbReference>
<evidence type="ECO:0000313" key="3">
    <source>
        <dbReference type="Proteomes" id="UP000707731"/>
    </source>
</evidence>
<name>A0ABS0DB40_9NOCA</name>
<feature type="region of interest" description="Disordered" evidence="1">
    <location>
        <begin position="166"/>
        <end position="218"/>
    </location>
</feature>
<dbReference type="Gene3D" id="3.30.530.20">
    <property type="match status" value="1"/>
</dbReference>
<keyword evidence="3" id="KW-1185">Reference proteome</keyword>
<evidence type="ECO:0000313" key="2">
    <source>
        <dbReference type="EMBL" id="MBF6355687.1"/>
    </source>
</evidence>
<dbReference type="InterPro" id="IPR019587">
    <property type="entry name" value="Polyketide_cyclase/dehydratase"/>
</dbReference>
<dbReference type="InterPro" id="IPR023393">
    <property type="entry name" value="START-like_dom_sf"/>
</dbReference>
<accession>A0ABS0DB40</accession>
<organism evidence="2 3">
    <name type="scientific">Nocardia higoensis</name>
    <dbReference type="NCBI Taxonomy" id="228599"/>
    <lineage>
        <taxon>Bacteria</taxon>
        <taxon>Bacillati</taxon>
        <taxon>Actinomycetota</taxon>
        <taxon>Actinomycetes</taxon>
        <taxon>Mycobacteriales</taxon>
        <taxon>Nocardiaceae</taxon>
        <taxon>Nocardia</taxon>
    </lineage>
</organism>
<feature type="region of interest" description="Disordered" evidence="1">
    <location>
        <begin position="1"/>
        <end position="22"/>
    </location>
</feature>
<dbReference type="SUPFAM" id="SSF55961">
    <property type="entry name" value="Bet v1-like"/>
    <property type="match status" value="1"/>
</dbReference>
<evidence type="ECO:0000256" key="1">
    <source>
        <dbReference type="SAM" id="MobiDB-lite"/>
    </source>
</evidence>
<dbReference type="Proteomes" id="UP000707731">
    <property type="component" value="Unassembled WGS sequence"/>
</dbReference>
<protein>
    <submittedName>
        <fullName evidence="2">SRPBCC family protein</fullName>
    </submittedName>
</protein>
<reference evidence="2 3" key="1">
    <citation type="submission" date="2020-10" db="EMBL/GenBank/DDBJ databases">
        <title>Identification of Nocardia species via Next-generation sequencing and recognition of intraspecies genetic diversity.</title>
        <authorList>
            <person name="Li P."/>
            <person name="Li P."/>
            <person name="Lu B."/>
        </authorList>
    </citation>
    <scope>NUCLEOTIDE SEQUENCE [LARGE SCALE GENOMIC DNA]</scope>
    <source>
        <strain evidence="2 3">BJ06-0143</strain>
    </source>
</reference>
<proteinExistence type="predicted"/>
<dbReference type="EMBL" id="JADLQN010000002">
    <property type="protein sequence ID" value="MBF6355687.1"/>
    <property type="molecule type" value="Genomic_DNA"/>
</dbReference>
<dbReference type="Pfam" id="PF10604">
    <property type="entry name" value="Polyketide_cyc2"/>
    <property type="match status" value="1"/>
</dbReference>
<feature type="compositionally biased region" description="Gly residues" evidence="1">
    <location>
        <begin position="170"/>
        <end position="179"/>
    </location>
</feature>
<comment type="caution">
    <text evidence="2">The sequence shown here is derived from an EMBL/GenBank/DDBJ whole genome shotgun (WGS) entry which is preliminary data.</text>
</comment>
<sequence>MRSSTLADLLHRSGKRNGEEDYPGEVAVTVPVPPEKVFEVLSDGWSYGLWVVGASHIRDVEKAWPAVGARIHHGVGPWPLTLHDYTEVVGVEKPRQLELRARSWPLGVARVRLDLRPDGDGGTEIRMAECASEGPGRVLPGRVQYLMLAPRNRESLQRLADIVVSRSSGERGGSGGRGGSVERSSAEGAVEQGSGAPGAVEPGVVELDAVEQERDTPD</sequence>
<dbReference type="RefSeq" id="WP_195002607.1">
    <property type="nucleotide sequence ID" value="NZ_JADLQN010000002.1"/>
</dbReference>
<gene>
    <name evidence="2" type="ORF">IU449_14220</name>
</gene>